<dbReference type="InterPro" id="IPR050237">
    <property type="entry name" value="ATP-dep_AMP-bd_enzyme"/>
</dbReference>
<dbReference type="RefSeq" id="WP_101832914.1">
    <property type="nucleotide sequence ID" value="NZ_FZMO01000257.1"/>
</dbReference>
<dbReference type="InterPro" id="IPR042099">
    <property type="entry name" value="ANL_N_sf"/>
</dbReference>
<dbReference type="AlphaFoldDB" id="A0A2I2KUV3"/>
<dbReference type="InterPro" id="IPR020845">
    <property type="entry name" value="AMP-binding_CS"/>
</dbReference>
<sequence>MLFDLLLRNARLAPDAEALVDGDRVLTFGDLLGRVSRLGGALDGVSAPGDRVALLSTNRAEFVEAQYAVPCAGRTLVLLNYRLHPREWAGILRDCGAGVLIAEPALWSTLSPLADELPATTTVLFLDDPAAADAHSTTPPSPYAWPTLADDDPAFIIYTSGTTGFPKGAVLTHRNVVSAAMMSALDWDLRDDERFLMALPMCHASGLQTFCYHLRGALIVLMPRYDSGPFLDLVDRHQITQISLAPTMLAFLLDDPSLPDRDLSRIRRVGYGGMIMSPDLARRVMRRIPKPTSGFGQSESTMMFTRLSAEDHQRALDGEEKLLTSVGRPSPTVRVEILDEDDRPCPPGEIGELCLAGDTVMRGYWKDEERTAQALRGGWLHTGDLARQEDGYIYLVDRKKDMLISGGQNIYPRELELVMLSHPAIRDVAVIGVPDDVWGESVAAYIVPEPGAALTEADVIAHTQASLAGYKKPKHVVIVNDLPRNQMGKVVKNTLRQAFADQSTPPSPR</sequence>
<dbReference type="GO" id="GO:0016877">
    <property type="term" value="F:ligase activity, forming carbon-sulfur bonds"/>
    <property type="evidence" value="ECO:0007669"/>
    <property type="project" value="UniProtKB-ARBA"/>
</dbReference>
<dbReference type="Gene3D" id="3.30.300.30">
    <property type="match status" value="1"/>
</dbReference>
<organism evidence="5 6">
    <name type="scientific">Frankia canadensis</name>
    <dbReference type="NCBI Taxonomy" id="1836972"/>
    <lineage>
        <taxon>Bacteria</taxon>
        <taxon>Bacillati</taxon>
        <taxon>Actinomycetota</taxon>
        <taxon>Actinomycetes</taxon>
        <taxon>Frankiales</taxon>
        <taxon>Frankiaceae</taxon>
        <taxon>Frankia</taxon>
    </lineage>
</organism>
<feature type="domain" description="AMP-dependent synthetase/ligase" evidence="3">
    <location>
        <begin position="8"/>
        <end position="365"/>
    </location>
</feature>
<dbReference type="InterPro" id="IPR025110">
    <property type="entry name" value="AMP-bd_C"/>
</dbReference>
<dbReference type="OrthoDB" id="9803968at2"/>
<evidence type="ECO:0000313" key="6">
    <source>
        <dbReference type="Proteomes" id="UP000234331"/>
    </source>
</evidence>
<dbReference type="FunFam" id="3.30.300.30:FF:000008">
    <property type="entry name" value="2,3-dihydroxybenzoate-AMP ligase"/>
    <property type="match status" value="1"/>
</dbReference>
<dbReference type="InterPro" id="IPR045851">
    <property type="entry name" value="AMP-bd_C_sf"/>
</dbReference>
<keyword evidence="2 5" id="KW-0436">Ligase</keyword>
<dbReference type="EMBL" id="FZMO01000257">
    <property type="protein sequence ID" value="SNQ49431.1"/>
    <property type="molecule type" value="Genomic_DNA"/>
</dbReference>
<comment type="similarity">
    <text evidence="1">Belongs to the ATP-dependent AMP-binding enzyme family.</text>
</comment>
<dbReference type="CDD" id="cd17631">
    <property type="entry name" value="FACL_FadD13-like"/>
    <property type="match status" value="1"/>
</dbReference>
<evidence type="ECO:0000259" key="3">
    <source>
        <dbReference type="Pfam" id="PF00501"/>
    </source>
</evidence>
<dbReference type="Pfam" id="PF13193">
    <property type="entry name" value="AMP-binding_C"/>
    <property type="match status" value="1"/>
</dbReference>
<dbReference type="Proteomes" id="UP000234331">
    <property type="component" value="Unassembled WGS sequence"/>
</dbReference>
<evidence type="ECO:0000313" key="5">
    <source>
        <dbReference type="EMBL" id="SNQ49431.1"/>
    </source>
</evidence>
<evidence type="ECO:0000256" key="2">
    <source>
        <dbReference type="ARBA" id="ARBA00022598"/>
    </source>
</evidence>
<evidence type="ECO:0000259" key="4">
    <source>
        <dbReference type="Pfam" id="PF13193"/>
    </source>
</evidence>
<dbReference type="PANTHER" id="PTHR43767">
    <property type="entry name" value="LONG-CHAIN-FATTY-ACID--COA LIGASE"/>
    <property type="match status" value="1"/>
</dbReference>
<keyword evidence="6" id="KW-1185">Reference proteome</keyword>
<dbReference type="Pfam" id="PF00501">
    <property type="entry name" value="AMP-binding"/>
    <property type="match status" value="1"/>
</dbReference>
<protein>
    <submittedName>
        <fullName evidence="5">Fatty-acid--CoA ligase</fullName>
    </submittedName>
</protein>
<feature type="domain" description="AMP-binding enzyme C-terminal" evidence="4">
    <location>
        <begin position="414"/>
        <end position="489"/>
    </location>
</feature>
<reference evidence="5 6" key="1">
    <citation type="submission" date="2017-06" db="EMBL/GenBank/DDBJ databases">
        <authorList>
            <person name="Kim H.J."/>
            <person name="Triplett B.A."/>
        </authorList>
    </citation>
    <scope>NUCLEOTIDE SEQUENCE [LARGE SCALE GENOMIC DNA]</scope>
    <source>
        <strain evidence="5">FRACA_ARgP5</strain>
    </source>
</reference>
<dbReference type="SUPFAM" id="SSF56801">
    <property type="entry name" value="Acetyl-CoA synthetase-like"/>
    <property type="match status" value="1"/>
</dbReference>
<dbReference type="Gene3D" id="3.40.50.12780">
    <property type="entry name" value="N-terminal domain of ligase-like"/>
    <property type="match status" value="1"/>
</dbReference>
<dbReference type="PROSITE" id="PS00455">
    <property type="entry name" value="AMP_BINDING"/>
    <property type="match status" value="1"/>
</dbReference>
<evidence type="ECO:0000256" key="1">
    <source>
        <dbReference type="ARBA" id="ARBA00006432"/>
    </source>
</evidence>
<accession>A0A2I2KUV3</accession>
<proteinExistence type="inferred from homology"/>
<gene>
    <name evidence="5" type="ORF">FRACA_330034</name>
</gene>
<dbReference type="InterPro" id="IPR000873">
    <property type="entry name" value="AMP-dep_synth/lig_dom"/>
</dbReference>
<dbReference type="PANTHER" id="PTHR43767:SF7">
    <property type="entry name" value="MEDIUM_LONG-CHAIN-FATTY-ACID--COA LIGASE FADD8"/>
    <property type="match status" value="1"/>
</dbReference>
<name>A0A2I2KUV3_9ACTN</name>